<dbReference type="Proteomes" id="UP000789572">
    <property type="component" value="Unassembled WGS sequence"/>
</dbReference>
<feature type="compositionally biased region" description="Basic and acidic residues" evidence="1">
    <location>
        <begin position="236"/>
        <end position="248"/>
    </location>
</feature>
<evidence type="ECO:0000256" key="1">
    <source>
        <dbReference type="SAM" id="MobiDB-lite"/>
    </source>
</evidence>
<dbReference type="AlphaFoldDB" id="A0A9N8WCR1"/>
<feature type="region of interest" description="Disordered" evidence="1">
    <location>
        <begin position="55"/>
        <end position="191"/>
    </location>
</feature>
<evidence type="ECO:0000313" key="3">
    <source>
        <dbReference type="EMBL" id="CAG8485358.1"/>
    </source>
</evidence>
<evidence type="ECO:0000313" key="4">
    <source>
        <dbReference type="Proteomes" id="UP000789572"/>
    </source>
</evidence>
<dbReference type="EMBL" id="CAJVPJ010000143">
    <property type="protein sequence ID" value="CAG8485358.1"/>
    <property type="molecule type" value="Genomic_DNA"/>
</dbReference>
<evidence type="ECO:0000256" key="2">
    <source>
        <dbReference type="SAM" id="SignalP"/>
    </source>
</evidence>
<sequence>MVNTRNLIRIVIVISSFLADMRYVNARPLAISTNPIDVKLQVNFKQDQISTLPEVLGDPNYTTGPTTDLRPRRTEEEVPCVVCPLPPKGHGGNIPQDEAHVPRDRLEGPPPKGNGQVIPPQTHVPRDRLEGPPPKENGQVIPPQTHVPRDRFVSPPTCINGFCPSPPPPKGGVPVNDPPKRRKSKRDTTVKMNSRNRTVGLPKCLSNGLCPLINGPPKGGVPVIDPTPPQRRKSKRDTTVKMNSRDEQ</sequence>
<reference evidence="3" key="1">
    <citation type="submission" date="2021-06" db="EMBL/GenBank/DDBJ databases">
        <authorList>
            <person name="Kallberg Y."/>
            <person name="Tangrot J."/>
            <person name="Rosling A."/>
        </authorList>
    </citation>
    <scope>NUCLEOTIDE SEQUENCE</scope>
    <source>
        <strain evidence="3">IA702</strain>
    </source>
</reference>
<accession>A0A9N8WCR1</accession>
<organism evidence="3 4">
    <name type="scientific">Paraglomus occultum</name>
    <dbReference type="NCBI Taxonomy" id="144539"/>
    <lineage>
        <taxon>Eukaryota</taxon>
        <taxon>Fungi</taxon>
        <taxon>Fungi incertae sedis</taxon>
        <taxon>Mucoromycota</taxon>
        <taxon>Glomeromycotina</taxon>
        <taxon>Glomeromycetes</taxon>
        <taxon>Paraglomerales</taxon>
        <taxon>Paraglomeraceae</taxon>
        <taxon>Paraglomus</taxon>
    </lineage>
</organism>
<feature type="signal peptide" evidence="2">
    <location>
        <begin position="1"/>
        <end position="26"/>
    </location>
</feature>
<proteinExistence type="predicted"/>
<gene>
    <name evidence="3" type="ORF">POCULU_LOCUS1772</name>
</gene>
<comment type="caution">
    <text evidence="3">The sequence shown here is derived from an EMBL/GenBank/DDBJ whole genome shotgun (WGS) entry which is preliminary data.</text>
</comment>
<feature type="chain" id="PRO_5040281540" evidence="2">
    <location>
        <begin position="27"/>
        <end position="248"/>
    </location>
</feature>
<feature type="compositionally biased region" description="Basic and acidic residues" evidence="1">
    <location>
        <begin position="97"/>
        <end position="107"/>
    </location>
</feature>
<feature type="region of interest" description="Disordered" evidence="1">
    <location>
        <begin position="210"/>
        <end position="248"/>
    </location>
</feature>
<protein>
    <submittedName>
        <fullName evidence="3">6344_t:CDS:1</fullName>
    </submittedName>
</protein>
<keyword evidence="4" id="KW-1185">Reference proteome</keyword>
<name>A0A9N8WCR1_9GLOM</name>
<keyword evidence="2" id="KW-0732">Signal</keyword>